<proteinExistence type="predicted"/>
<feature type="chain" id="PRO_5012048231" evidence="1">
    <location>
        <begin position="29"/>
        <end position="122"/>
    </location>
</feature>
<dbReference type="RefSeq" id="WP_072715592.1">
    <property type="nucleotide sequence ID" value="NZ_FRAU01000005.1"/>
</dbReference>
<dbReference type="EMBL" id="FRAU01000005">
    <property type="protein sequence ID" value="SHK69977.1"/>
    <property type="molecule type" value="Genomic_DNA"/>
</dbReference>
<dbReference type="AlphaFoldDB" id="A0A1M6ULB8"/>
<reference evidence="3" key="1">
    <citation type="submission" date="2016-11" db="EMBL/GenBank/DDBJ databases">
        <authorList>
            <person name="Varghese N."/>
            <person name="Submissions S."/>
        </authorList>
    </citation>
    <scope>NUCLEOTIDE SEQUENCE [LARGE SCALE GENOMIC DNA]</scope>
    <source>
        <strain evidence="3">DSM 22212</strain>
    </source>
</reference>
<dbReference type="Pfam" id="PF20125">
    <property type="entry name" value="DUF6515"/>
    <property type="match status" value="1"/>
</dbReference>
<dbReference type="STRING" id="633813.SAMN04488087_1760"/>
<organism evidence="2 3">
    <name type="scientific">Rhodothermus profundi</name>
    <dbReference type="NCBI Taxonomy" id="633813"/>
    <lineage>
        <taxon>Bacteria</taxon>
        <taxon>Pseudomonadati</taxon>
        <taxon>Rhodothermota</taxon>
        <taxon>Rhodothermia</taxon>
        <taxon>Rhodothermales</taxon>
        <taxon>Rhodothermaceae</taxon>
        <taxon>Rhodothermus</taxon>
    </lineage>
</organism>
<protein>
    <submittedName>
        <fullName evidence="2">Uncharacterized protein</fullName>
    </submittedName>
</protein>
<keyword evidence="1" id="KW-0732">Signal</keyword>
<dbReference type="Proteomes" id="UP000185812">
    <property type="component" value="Unassembled WGS sequence"/>
</dbReference>
<sequence>MRTRSKVGFSLLLTVLLLIGFVANAAQAHPKRIVKVLPRGHVIVHVGKLRYHYHAGVFYRPVRGGFVVVRAPVGAIVPILPPRYRVVHVHGRVYYEHRGVIYRPIRRHGHTAYMVVRLHVDL</sequence>
<evidence type="ECO:0000313" key="2">
    <source>
        <dbReference type="EMBL" id="SHK69977.1"/>
    </source>
</evidence>
<dbReference type="InterPro" id="IPR045398">
    <property type="entry name" value="DUF6515"/>
</dbReference>
<feature type="signal peptide" evidence="1">
    <location>
        <begin position="1"/>
        <end position="28"/>
    </location>
</feature>
<name>A0A1M6ULB8_9BACT</name>
<accession>A0A1M6ULB8</accession>
<evidence type="ECO:0000256" key="1">
    <source>
        <dbReference type="SAM" id="SignalP"/>
    </source>
</evidence>
<keyword evidence="3" id="KW-1185">Reference proteome</keyword>
<evidence type="ECO:0000313" key="3">
    <source>
        <dbReference type="Proteomes" id="UP000185812"/>
    </source>
</evidence>
<gene>
    <name evidence="2" type="ORF">SAMN04488087_1760</name>
</gene>